<dbReference type="AlphaFoldDB" id="A0A0F9BRT1"/>
<gene>
    <name evidence="1" type="ORF">LCGC14_2413630</name>
</gene>
<dbReference type="EMBL" id="LAZR01036526">
    <property type="protein sequence ID" value="KKL24609.1"/>
    <property type="molecule type" value="Genomic_DNA"/>
</dbReference>
<sequence>IAKRNIHQSLKTTINVFEKKGYKILCCYQDCFFIKKEFYSIFNVSSDLLTLYFDGLKAIHRRIPFIQEYLGKVGLKNKIANYILERSKYDNYKWEKRKLWAKEKKDIIFELINEREKIEREKYG</sequence>
<organism evidence="1">
    <name type="scientific">marine sediment metagenome</name>
    <dbReference type="NCBI Taxonomy" id="412755"/>
    <lineage>
        <taxon>unclassified sequences</taxon>
        <taxon>metagenomes</taxon>
        <taxon>ecological metagenomes</taxon>
    </lineage>
</organism>
<feature type="non-terminal residue" evidence="1">
    <location>
        <position position="1"/>
    </location>
</feature>
<evidence type="ECO:0000313" key="1">
    <source>
        <dbReference type="EMBL" id="KKL24609.1"/>
    </source>
</evidence>
<proteinExistence type="predicted"/>
<comment type="caution">
    <text evidence="1">The sequence shown here is derived from an EMBL/GenBank/DDBJ whole genome shotgun (WGS) entry which is preliminary data.</text>
</comment>
<reference evidence="1" key="1">
    <citation type="journal article" date="2015" name="Nature">
        <title>Complex archaea that bridge the gap between prokaryotes and eukaryotes.</title>
        <authorList>
            <person name="Spang A."/>
            <person name="Saw J.H."/>
            <person name="Jorgensen S.L."/>
            <person name="Zaremba-Niedzwiedzka K."/>
            <person name="Martijn J."/>
            <person name="Lind A.E."/>
            <person name="van Eijk R."/>
            <person name="Schleper C."/>
            <person name="Guy L."/>
            <person name="Ettema T.J."/>
        </authorList>
    </citation>
    <scope>NUCLEOTIDE SEQUENCE</scope>
</reference>
<accession>A0A0F9BRT1</accession>
<protein>
    <submittedName>
        <fullName evidence="1">Uncharacterized protein</fullName>
    </submittedName>
</protein>
<name>A0A0F9BRT1_9ZZZZ</name>